<accession>A0AAV1S3B5</accession>
<gene>
    <name evidence="1" type="ORF">DCAF_LOCUS18280</name>
</gene>
<protein>
    <submittedName>
        <fullName evidence="1">Uncharacterized protein</fullName>
    </submittedName>
</protein>
<reference evidence="1 2" key="1">
    <citation type="submission" date="2024-01" db="EMBL/GenBank/DDBJ databases">
        <authorList>
            <person name="Waweru B."/>
        </authorList>
    </citation>
    <scope>NUCLEOTIDE SEQUENCE [LARGE SCALE GENOMIC DNA]</scope>
</reference>
<name>A0AAV1S3B5_9ROSI</name>
<dbReference type="Proteomes" id="UP001314170">
    <property type="component" value="Unassembled WGS sequence"/>
</dbReference>
<proteinExistence type="predicted"/>
<dbReference type="AlphaFoldDB" id="A0AAV1S3B5"/>
<organism evidence="1 2">
    <name type="scientific">Dovyalis caffra</name>
    <dbReference type="NCBI Taxonomy" id="77055"/>
    <lineage>
        <taxon>Eukaryota</taxon>
        <taxon>Viridiplantae</taxon>
        <taxon>Streptophyta</taxon>
        <taxon>Embryophyta</taxon>
        <taxon>Tracheophyta</taxon>
        <taxon>Spermatophyta</taxon>
        <taxon>Magnoliopsida</taxon>
        <taxon>eudicotyledons</taxon>
        <taxon>Gunneridae</taxon>
        <taxon>Pentapetalae</taxon>
        <taxon>rosids</taxon>
        <taxon>fabids</taxon>
        <taxon>Malpighiales</taxon>
        <taxon>Salicaceae</taxon>
        <taxon>Flacourtieae</taxon>
        <taxon>Dovyalis</taxon>
    </lineage>
</organism>
<keyword evidence="2" id="KW-1185">Reference proteome</keyword>
<evidence type="ECO:0000313" key="1">
    <source>
        <dbReference type="EMBL" id="CAK7345528.1"/>
    </source>
</evidence>
<evidence type="ECO:0000313" key="2">
    <source>
        <dbReference type="Proteomes" id="UP001314170"/>
    </source>
</evidence>
<sequence>MPGRVHMEMLGSQLATAANDNLNQTTCGKMHRLDLMEGGKRVGEGIEFLQIEGIKAGNHPESVVLLDSTYRLDRKLVPTPRTIGEDVALKMEGSPLWEGREDLVAAD</sequence>
<comment type="caution">
    <text evidence="1">The sequence shown here is derived from an EMBL/GenBank/DDBJ whole genome shotgun (WGS) entry which is preliminary data.</text>
</comment>
<dbReference type="EMBL" id="CAWUPB010001168">
    <property type="protein sequence ID" value="CAK7345528.1"/>
    <property type="molecule type" value="Genomic_DNA"/>
</dbReference>